<sequence length="249" mass="27236">MQTRIALSADRHIAATLDWWRLAGVDCDYLDDAQNWLAEPEKAAAAETVRKPTSFTRAEPAPPAPKPMIGGEPAQWPGTLEAFQLYWSSDASMDLGGSRQGFRPTAPAGLPLMVLVPMPEADGSLFDPAVEKMVAALLKAAGLSMDQVYFSSALPRHMTMPDWGTYSAEGLSRITCHHVSLASPKRLLVLGSDILPLLGHDPAQASPRDNVSEIQGSLLPTLTTVAPHFLFAQARERARLWQRWLDWTI</sequence>
<evidence type="ECO:0008006" key="4">
    <source>
        <dbReference type="Google" id="ProtNLM"/>
    </source>
</evidence>
<keyword evidence="3" id="KW-1185">Reference proteome</keyword>
<dbReference type="RefSeq" id="WP_161391525.1">
    <property type="nucleotide sequence ID" value="NZ_JBHSCP010000001.1"/>
</dbReference>
<dbReference type="OrthoDB" id="5290748at2"/>
<organism evidence="2 3">
    <name type="scientific">Croceibacterium xixiisoli</name>
    <dbReference type="NCBI Taxonomy" id="1476466"/>
    <lineage>
        <taxon>Bacteria</taxon>
        <taxon>Pseudomonadati</taxon>
        <taxon>Pseudomonadota</taxon>
        <taxon>Alphaproteobacteria</taxon>
        <taxon>Sphingomonadales</taxon>
        <taxon>Erythrobacteraceae</taxon>
        <taxon>Croceibacterium</taxon>
    </lineage>
</organism>
<evidence type="ECO:0000313" key="3">
    <source>
        <dbReference type="Proteomes" id="UP000469430"/>
    </source>
</evidence>
<dbReference type="Proteomes" id="UP000469430">
    <property type="component" value="Unassembled WGS sequence"/>
</dbReference>
<dbReference type="AlphaFoldDB" id="A0A6I4TZP0"/>
<evidence type="ECO:0000313" key="2">
    <source>
        <dbReference type="EMBL" id="MXO99833.1"/>
    </source>
</evidence>
<reference evidence="2 3" key="1">
    <citation type="submission" date="2019-12" db="EMBL/GenBank/DDBJ databases">
        <title>Genomic-based taxomic classification of the family Erythrobacteraceae.</title>
        <authorList>
            <person name="Xu L."/>
        </authorList>
    </citation>
    <scope>NUCLEOTIDE SEQUENCE [LARGE SCALE GENOMIC DNA]</scope>
    <source>
        <strain evidence="2 3">S36</strain>
    </source>
</reference>
<accession>A0A6I4TZP0</accession>
<feature type="region of interest" description="Disordered" evidence="1">
    <location>
        <begin position="44"/>
        <end position="70"/>
    </location>
</feature>
<gene>
    <name evidence="2" type="ORF">GRI97_12640</name>
</gene>
<name>A0A6I4TZP0_9SPHN</name>
<comment type="caution">
    <text evidence="2">The sequence shown here is derived from an EMBL/GenBank/DDBJ whole genome shotgun (WGS) entry which is preliminary data.</text>
</comment>
<protein>
    <recommendedName>
        <fullName evidence="4">Uracil-DNA glycosylase-like domain-containing protein</fullName>
    </recommendedName>
</protein>
<evidence type="ECO:0000256" key="1">
    <source>
        <dbReference type="SAM" id="MobiDB-lite"/>
    </source>
</evidence>
<dbReference type="EMBL" id="WTYJ01000002">
    <property type="protein sequence ID" value="MXO99833.1"/>
    <property type="molecule type" value="Genomic_DNA"/>
</dbReference>
<proteinExistence type="predicted"/>